<dbReference type="CDD" id="cd20532">
    <property type="entry name" value="CYCLIN_CCNL_rpt1"/>
    <property type="match status" value="1"/>
</dbReference>
<protein>
    <submittedName>
        <fullName evidence="2">Cyclin-like protein</fullName>
    </submittedName>
</protein>
<accession>A0A165Q579</accession>
<dbReference type="PANTHER" id="PTHR10026">
    <property type="entry name" value="CYCLIN"/>
    <property type="match status" value="1"/>
</dbReference>
<feature type="domain" description="Cyclin N-terminal" evidence="1">
    <location>
        <begin position="27"/>
        <end position="169"/>
    </location>
</feature>
<dbReference type="AlphaFoldDB" id="A0A165Q579"/>
<evidence type="ECO:0000313" key="3">
    <source>
        <dbReference type="Proteomes" id="UP000076727"/>
    </source>
</evidence>
<gene>
    <name evidence="2" type="ORF">DAEQUDRAFT_811692</name>
</gene>
<dbReference type="InterPro" id="IPR036915">
    <property type="entry name" value="Cyclin-like_sf"/>
</dbReference>
<sequence length="305" mass="34331">MSTSLYPLASLPQIEKTPSREDGIPGDLEEDLRAYGCKLIHEAGILLKQKQVAVATAQILFQRFWFATSMKQFGIGDIGMGALYLASKLEECPVRIRDLVNVYDLLLQRKAHIRAQAVASSLASTSSSTPSWSELKYTPMSYFGNTFYDLKEAVVVAEMQILKRLGFNLTVVLPYNTLVNYLRVLGLTSREDVCTKAWGYLNDAPSVEARLQTPVYALYSVPTIVCAAILLTTRHLGIALPSAPENCWWELFDAEWEDLSSVCGWIMRLYRERSLEDHTRVMGMVAKKGVRQWLEEHRSVGGEVR</sequence>
<organism evidence="2 3">
    <name type="scientific">Daedalea quercina L-15889</name>
    <dbReference type="NCBI Taxonomy" id="1314783"/>
    <lineage>
        <taxon>Eukaryota</taxon>
        <taxon>Fungi</taxon>
        <taxon>Dikarya</taxon>
        <taxon>Basidiomycota</taxon>
        <taxon>Agaricomycotina</taxon>
        <taxon>Agaricomycetes</taxon>
        <taxon>Polyporales</taxon>
        <taxon>Fomitopsis</taxon>
    </lineage>
</organism>
<dbReference type="STRING" id="1314783.A0A165Q579"/>
<proteinExistence type="predicted"/>
<dbReference type="GO" id="GO:0006357">
    <property type="term" value="P:regulation of transcription by RNA polymerase II"/>
    <property type="evidence" value="ECO:0007669"/>
    <property type="project" value="InterPro"/>
</dbReference>
<dbReference type="EMBL" id="KV429061">
    <property type="protein sequence ID" value="KZT69015.1"/>
    <property type="molecule type" value="Genomic_DNA"/>
</dbReference>
<reference evidence="2 3" key="1">
    <citation type="journal article" date="2016" name="Mol. Biol. Evol.">
        <title>Comparative Genomics of Early-Diverging Mushroom-Forming Fungi Provides Insights into the Origins of Lignocellulose Decay Capabilities.</title>
        <authorList>
            <person name="Nagy L.G."/>
            <person name="Riley R."/>
            <person name="Tritt A."/>
            <person name="Adam C."/>
            <person name="Daum C."/>
            <person name="Floudas D."/>
            <person name="Sun H."/>
            <person name="Yadav J.S."/>
            <person name="Pangilinan J."/>
            <person name="Larsson K.H."/>
            <person name="Matsuura K."/>
            <person name="Barry K."/>
            <person name="Labutti K."/>
            <person name="Kuo R."/>
            <person name="Ohm R.A."/>
            <person name="Bhattacharya S.S."/>
            <person name="Shirouzu T."/>
            <person name="Yoshinaga Y."/>
            <person name="Martin F.M."/>
            <person name="Grigoriev I.V."/>
            <person name="Hibbett D.S."/>
        </authorList>
    </citation>
    <scope>NUCLEOTIDE SEQUENCE [LARGE SCALE GENOMIC DNA]</scope>
    <source>
        <strain evidence="2 3">L-15889</strain>
    </source>
</reference>
<dbReference type="OrthoDB" id="10264655at2759"/>
<dbReference type="InterPro" id="IPR043198">
    <property type="entry name" value="Cyclin/Ssn8"/>
</dbReference>
<dbReference type="Gene3D" id="1.10.472.10">
    <property type="entry name" value="Cyclin-like"/>
    <property type="match status" value="2"/>
</dbReference>
<dbReference type="InterPro" id="IPR006671">
    <property type="entry name" value="Cyclin_N"/>
</dbReference>
<dbReference type="GO" id="GO:0016538">
    <property type="term" value="F:cyclin-dependent protein serine/threonine kinase regulator activity"/>
    <property type="evidence" value="ECO:0007669"/>
    <property type="project" value="InterPro"/>
</dbReference>
<dbReference type="PIRSF" id="PIRSF036580">
    <property type="entry name" value="Cyclin_L"/>
    <property type="match status" value="1"/>
</dbReference>
<dbReference type="SUPFAM" id="SSF47954">
    <property type="entry name" value="Cyclin-like"/>
    <property type="match status" value="2"/>
</dbReference>
<dbReference type="Pfam" id="PF00134">
    <property type="entry name" value="Cyclin_N"/>
    <property type="match status" value="1"/>
</dbReference>
<dbReference type="Proteomes" id="UP000076727">
    <property type="component" value="Unassembled WGS sequence"/>
</dbReference>
<evidence type="ECO:0000259" key="1">
    <source>
        <dbReference type="Pfam" id="PF00134"/>
    </source>
</evidence>
<keyword evidence="3" id="KW-1185">Reference proteome</keyword>
<evidence type="ECO:0000313" key="2">
    <source>
        <dbReference type="EMBL" id="KZT69015.1"/>
    </source>
</evidence>
<name>A0A165Q579_9APHY</name>